<feature type="signal peptide" evidence="2">
    <location>
        <begin position="1"/>
        <end position="37"/>
    </location>
</feature>
<gene>
    <name evidence="4" type="ORF">DI563_10500</name>
</gene>
<dbReference type="AlphaFoldDB" id="A0A2W5QF44"/>
<reference evidence="4 5" key="1">
    <citation type="submission" date="2017-08" db="EMBL/GenBank/DDBJ databases">
        <title>Infants hospitalized years apart are colonized by the same room-sourced microbial strains.</title>
        <authorList>
            <person name="Brooks B."/>
            <person name="Olm M.R."/>
            <person name="Firek B.A."/>
            <person name="Baker R."/>
            <person name="Thomas B.C."/>
            <person name="Morowitz M.J."/>
            <person name="Banfield J.F."/>
        </authorList>
    </citation>
    <scope>NUCLEOTIDE SEQUENCE [LARGE SCALE GENOMIC DNA]</scope>
    <source>
        <strain evidence="4">S2_005_003_R2_41</strain>
    </source>
</reference>
<organism evidence="4 5">
    <name type="scientific">Variovorax paradoxus</name>
    <dbReference type="NCBI Taxonomy" id="34073"/>
    <lineage>
        <taxon>Bacteria</taxon>
        <taxon>Pseudomonadati</taxon>
        <taxon>Pseudomonadota</taxon>
        <taxon>Betaproteobacteria</taxon>
        <taxon>Burkholderiales</taxon>
        <taxon>Comamonadaceae</taxon>
        <taxon>Variovorax</taxon>
    </lineage>
</organism>
<dbReference type="Proteomes" id="UP000249135">
    <property type="component" value="Unassembled WGS sequence"/>
</dbReference>
<dbReference type="Pfam" id="PF13511">
    <property type="entry name" value="DUF4124"/>
    <property type="match status" value="1"/>
</dbReference>
<comment type="caution">
    <text evidence="4">The sequence shown here is derived from an EMBL/GenBank/DDBJ whole genome shotgun (WGS) entry which is preliminary data.</text>
</comment>
<dbReference type="InterPro" id="IPR025392">
    <property type="entry name" value="DUF4124"/>
</dbReference>
<accession>A0A2W5QF44</accession>
<evidence type="ECO:0000313" key="5">
    <source>
        <dbReference type="Proteomes" id="UP000249135"/>
    </source>
</evidence>
<evidence type="ECO:0000259" key="3">
    <source>
        <dbReference type="Pfam" id="PF13511"/>
    </source>
</evidence>
<proteinExistence type="predicted"/>
<name>A0A2W5QF44_VARPD</name>
<keyword evidence="2" id="KW-0732">Signal</keyword>
<sequence>MPFRPGDPVPLNAVLVPFARALALGACAWLAHGGAWAQQGQGPANAGSIYSCVDGSGRTITSDRPIPACFDREQVELTPSGTVRRRIEPRYTARELEQREARQREAEQAALRAREERRRERALLVRYPNAATHDRERSEAMKQIDAVIGAARTRLGELAEERRKIDGEMEFYKKDPSKAPPSLRRQLEDNDQSAAVQNRFIAEQDAEKRRVNARFDEERTRLVQLWSPENGGAAQRPAP</sequence>
<evidence type="ECO:0000256" key="2">
    <source>
        <dbReference type="SAM" id="SignalP"/>
    </source>
</evidence>
<dbReference type="EMBL" id="QFPP01000101">
    <property type="protein sequence ID" value="PZQ75109.1"/>
    <property type="molecule type" value="Genomic_DNA"/>
</dbReference>
<protein>
    <submittedName>
        <fullName evidence="4">DUF4124 domain-containing protein</fullName>
    </submittedName>
</protein>
<evidence type="ECO:0000256" key="1">
    <source>
        <dbReference type="SAM" id="MobiDB-lite"/>
    </source>
</evidence>
<evidence type="ECO:0000313" key="4">
    <source>
        <dbReference type="EMBL" id="PZQ75109.1"/>
    </source>
</evidence>
<feature type="region of interest" description="Disordered" evidence="1">
    <location>
        <begin position="171"/>
        <end position="195"/>
    </location>
</feature>
<feature type="chain" id="PRO_5015973782" evidence="2">
    <location>
        <begin position="38"/>
        <end position="239"/>
    </location>
</feature>
<feature type="domain" description="DUF4124" evidence="3">
    <location>
        <begin position="43"/>
        <end position="84"/>
    </location>
</feature>